<dbReference type="EMBL" id="HACM01001160">
    <property type="protein sequence ID" value="CRZ01602.1"/>
    <property type="molecule type" value="Transcribed_RNA"/>
</dbReference>
<protein>
    <submittedName>
        <fullName evidence="2">Uncharacterized protein</fullName>
    </submittedName>
</protein>
<keyword evidence="1" id="KW-1133">Transmembrane helix</keyword>
<evidence type="ECO:0000313" key="2">
    <source>
        <dbReference type="EMBL" id="CRZ01602.1"/>
    </source>
</evidence>
<accession>A0A0H5QIX6</accession>
<name>A0A0H5QIX6_9EUKA</name>
<proteinExistence type="predicted"/>
<feature type="transmembrane region" description="Helical" evidence="1">
    <location>
        <begin position="12"/>
        <end position="35"/>
    </location>
</feature>
<keyword evidence="1" id="KW-0472">Membrane</keyword>
<reference evidence="2" key="1">
    <citation type="submission" date="2015-04" db="EMBL/GenBank/DDBJ databases">
        <title>The genome sequence of the plant pathogenic Rhizarian Plasmodiophora brassicae reveals insights in its biotrophic life cycle and the origin of chitin synthesis.</title>
        <authorList>
            <person name="Schwelm A."/>
            <person name="Fogelqvist J."/>
            <person name="Knaust A."/>
            <person name="Julke S."/>
            <person name="Lilja T."/>
            <person name="Dhandapani V."/>
            <person name="Bonilla-Rosso G."/>
            <person name="Karlsson M."/>
            <person name="Shevchenko A."/>
            <person name="Choi S.R."/>
            <person name="Kim H.G."/>
            <person name="Park J.Y."/>
            <person name="Lim Y.P."/>
            <person name="Ludwig-Muller J."/>
            <person name="Dixelius C."/>
        </authorList>
    </citation>
    <scope>NUCLEOTIDE SEQUENCE</scope>
    <source>
        <tissue evidence="2">Potato root galls</tissue>
    </source>
</reference>
<evidence type="ECO:0000256" key="1">
    <source>
        <dbReference type="SAM" id="Phobius"/>
    </source>
</evidence>
<keyword evidence="1" id="KW-0812">Transmembrane</keyword>
<sequence>MIGLGKNQEQEMFFFFFFLNAAFKFIFHSTTYFLLATEQHNSKIKSICYKTYHKIYTVEFPSWDIRLWYNREVSVDHIPSFVSPTSKNLNHFSINYVYHPRSI</sequence>
<organism evidence="2">
    <name type="scientific">Spongospora subterranea</name>
    <dbReference type="NCBI Taxonomy" id="70186"/>
    <lineage>
        <taxon>Eukaryota</taxon>
        <taxon>Sar</taxon>
        <taxon>Rhizaria</taxon>
        <taxon>Endomyxa</taxon>
        <taxon>Phytomyxea</taxon>
        <taxon>Plasmodiophorida</taxon>
        <taxon>Plasmodiophoridae</taxon>
        <taxon>Spongospora</taxon>
    </lineage>
</organism>
<dbReference type="AlphaFoldDB" id="A0A0H5QIX6"/>